<evidence type="ECO:0000313" key="1">
    <source>
        <dbReference type="EMBL" id="KAE8415498.1"/>
    </source>
</evidence>
<gene>
    <name evidence="1" type="ORF">BDV36DRAFT_262858</name>
</gene>
<proteinExistence type="predicted"/>
<accession>A0ABQ6WEF8</accession>
<feature type="non-terminal residue" evidence="1">
    <location>
        <position position="1"/>
    </location>
</feature>
<keyword evidence="2" id="KW-1185">Reference proteome</keyword>
<evidence type="ECO:0008006" key="3">
    <source>
        <dbReference type="Google" id="ProtNLM"/>
    </source>
</evidence>
<sequence length="75" mass="8190">SPLGYVAALVPLQLSSSITGLGNRHSMLCYVAALVPLQLSSSITDLGNRTYLILTWVFDAASDLFQRHPIFQVQL</sequence>
<evidence type="ECO:0000313" key="2">
    <source>
        <dbReference type="Proteomes" id="UP000325395"/>
    </source>
</evidence>
<dbReference type="Proteomes" id="UP000325395">
    <property type="component" value="Unassembled WGS sequence"/>
</dbReference>
<protein>
    <recommendedName>
        <fullName evidence="3">Major facilitator superfamily (MFS) profile domain-containing protein</fullName>
    </recommendedName>
</protein>
<dbReference type="EMBL" id="ML735766">
    <property type="protein sequence ID" value="KAE8415498.1"/>
    <property type="molecule type" value="Genomic_DNA"/>
</dbReference>
<organism evidence="1 2">
    <name type="scientific">Aspergillus pseudocaelatus</name>
    <dbReference type="NCBI Taxonomy" id="1825620"/>
    <lineage>
        <taxon>Eukaryota</taxon>
        <taxon>Fungi</taxon>
        <taxon>Dikarya</taxon>
        <taxon>Ascomycota</taxon>
        <taxon>Pezizomycotina</taxon>
        <taxon>Eurotiomycetes</taxon>
        <taxon>Eurotiomycetidae</taxon>
        <taxon>Eurotiales</taxon>
        <taxon>Aspergillaceae</taxon>
        <taxon>Aspergillus</taxon>
        <taxon>Aspergillus subgen. Circumdati</taxon>
    </lineage>
</organism>
<reference evidence="1 2" key="1">
    <citation type="submission" date="2019-04" db="EMBL/GenBank/DDBJ databases">
        <authorList>
            <consortium name="DOE Joint Genome Institute"/>
            <person name="Mondo S."/>
            <person name="Kjaerbolling I."/>
            <person name="Vesth T."/>
            <person name="Frisvad J.C."/>
            <person name="Nybo J.L."/>
            <person name="Theobald S."/>
            <person name="Kildgaard S."/>
            <person name="Isbrandt T."/>
            <person name="Kuo A."/>
            <person name="Sato A."/>
            <person name="Lyhne E.K."/>
            <person name="Kogle M.E."/>
            <person name="Wiebenga A."/>
            <person name="Kun R.S."/>
            <person name="Lubbers R.J."/>
            <person name="Makela M.R."/>
            <person name="Barry K."/>
            <person name="Chovatia M."/>
            <person name="Clum A."/>
            <person name="Daum C."/>
            <person name="Haridas S."/>
            <person name="He G."/>
            <person name="LaButti K."/>
            <person name="Lipzen A."/>
            <person name="Riley R."/>
            <person name="Salamov A."/>
            <person name="Simmons B.A."/>
            <person name="Magnuson J.K."/>
            <person name="Henrissat B."/>
            <person name="Mortensen U.H."/>
            <person name="Larsen T.O."/>
            <person name="Devries R.P."/>
            <person name="Grigoriev I.V."/>
            <person name="Machida M."/>
            <person name="Baker S.E."/>
            <person name="Andersen M.R."/>
            <person name="Cantor M.N."/>
            <person name="Hua S.X."/>
        </authorList>
    </citation>
    <scope>NUCLEOTIDE SEQUENCE [LARGE SCALE GENOMIC DNA]</scope>
    <source>
        <strain evidence="1 2">CBS 117616</strain>
    </source>
</reference>
<name>A0ABQ6WEF8_9EURO</name>